<keyword evidence="1" id="KW-1133">Transmembrane helix</keyword>
<protein>
    <recommendedName>
        <fullName evidence="5">MxaA protein</fullName>
    </recommendedName>
</protein>
<keyword evidence="1" id="KW-0812">Transmembrane</keyword>
<reference evidence="3 4" key="1">
    <citation type="submission" date="2017-02" db="EMBL/GenBank/DDBJ databases">
        <authorList>
            <person name="Peterson S.W."/>
        </authorList>
    </citation>
    <scope>NUCLEOTIDE SEQUENCE [LARGE SCALE GENOMIC DNA]</scope>
    <source>
        <strain evidence="3 4">ATCC BAA-908</strain>
    </source>
</reference>
<keyword evidence="1" id="KW-0472">Membrane</keyword>
<sequence length="344" mass="38187">MLMKLKKAFFVPLVIFGACACLFSQSDISQLVFPKRLYVGDTAELRYTFRSSIDFFNGDTASDELVLPVAAFPFQIDNREFSIEKASLQRNGDFYTVILTFIPWRTGIVDIPPFDLLSVLYGSAAVPVEINPQPFEVASVLPDGDDTQLRPSVPPLLIPGTMYVVYAVIFLCIVLLILLAKAAVSYSDVAAAVRAYMTLKNYAKNARRALKSLRRLEKKGAQFSDEEFCAVFQTIMRGYLSVRFGSSFNACTSSLISASLEEATGGFMSDVKMAQAELLEGLFRRADYIRFAAGSADSRRLPAEQYSAAFRQNERSEFTEKARTVIQTFESPEPKVTVTGDEDA</sequence>
<dbReference type="PROSITE" id="PS51257">
    <property type="entry name" value="PROKAR_LIPOPROTEIN"/>
    <property type="match status" value="1"/>
</dbReference>
<keyword evidence="2" id="KW-0732">Signal</keyword>
<feature type="signal peptide" evidence="2">
    <location>
        <begin position="1"/>
        <end position="20"/>
    </location>
</feature>
<dbReference type="RefSeq" id="WP_078932488.1">
    <property type="nucleotide sequence ID" value="NZ_FUWG01000003.1"/>
</dbReference>
<dbReference type="OrthoDB" id="362994at2"/>
<dbReference type="AlphaFoldDB" id="A0A1T4JLK1"/>
<evidence type="ECO:0000256" key="1">
    <source>
        <dbReference type="SAM" id="Phobius"/>
    </source>
</evidence>
<dbReference type="GeneID" id="78315887"/>
<dbReference type="STRING" id="261392.SAMN02745149_00570"/>
<gene>
    <name evidence="3" type="ORF">SAMN02745149_00570</name>
</gene>
<accession>A0A1T4JLK1</accession>
<evidence type="ECO:0008006" key="5">
    <source>
        <dbReference type="Google" id="ProtNLM"/>
    </source>
</evidence>
<evidence type="ECO:0000313" key="4">
    <source>
        <dbReference type="Proteomes" id="UP000190423"/>
    </source>
</evidence>
<name>A0A1T4JLK1_TREPO</name>
<proteinExistence type="predicted"/>
<organism evidence="3 4">
    <name type="scientific">Treponema porcinum</name>
    <dbReference type="NCBI Taxonomy" id="261392"/>
    <lineage>
        <taxon>Bacteria</taxon>
        <taxon>Pseudomonadati</taxon>
        <taxon>Spirochaetota</taxon>
        <taxon>Spirochaetia</taxon>
        <taxon>Spirochaetales</taxon>
        <taxon>Treponemataceae</taxon>
        <taxon>Treponema</taxon>
    </lineage>
</organism>
<evidence type="ECO:0000256" key="2">
    <source>
        <dbReference type="SAM" id="SignalP"/>
    </source>
</evidence>
<feature type="chain" id="PRO_5012730125" description="MxaA protein" evidence="2">
    <location>
        <begin position="21"/>
        <end position="344"/>
    </location>
</feature>
<dbReference type="Proteomes" id="UP000190423">
    <property type="component" value="Unassembled WGS sequence"/>
</dbReference>
<feature type="transmembrane region" description="Helical" evidence="1">
    <location>
        <begin position="156"/>
        <end position="179"/>
    </location>
</feature>
<evidence type="ECO:0000313" key="3">
    <source>
        <dbReference type="EMBL" id="SJZ31046.1"/>
    </source>
</evidence>
<keyword evidence="4" id="KW-1185">Reference proteome</keyword>
<dbReference type="EMBL" id="FUWG01000003">
    <property type="protein sequence ID" value="SJZ31046.1"/>
    <property type="molecule type" value="Genomic_DNA"/>
</dbReference>